<gene>
    <name evidence="1" type="ORF">V6R90_09175</name>
</gene>
<sequence length="617" mass="64875">MDSFVTMSDIARIANVTRQAVTNWRSRTALLPFPSAAGVVGGVEQFDRDEVLDWLEATGRGLNDDARLDAPAVAVPDDLRVEDAVVMLALRAGMSEDVAPLTAAERIDLARELDPTDSYILAEVTELATDDALAEYVDGLLEASYGASDALDRLFASRAAQGSRGLTGDAVALVQELADACRTFLGPDGVAVELHLDPRDHGIATRFGTAGPQSARAARRVHAIDGVEIASSAGPLVKVVSVAGLDDGAALDAAGDVAVELDTGQIAIVIGPASALCDRLRGDLYEARKSALEMGSSDYGCALVASFKLPRGLWREAHRQSLGVWVLRGAAAIEAALVADLSGESVDASELAADLLGALEQTGARSYRYCRALRYVAVWTGDTVVPPGIGAQPMGSFDAMAAYDRLVGATIVTREPIPGFDVSTAREGTPSLSSSRSLGELVETGAIRRQSGSRIADEDLDAYGSVRVITADGGAPRWIDRLVEAERYRSAVHTEPGDVVFSTNPPRAIVDETGGAIVASPSRILRPDPARAGIGPRALAAAIDRMQGSSEWKTWLIPRFPADQVQRVEEALSAVDEHLVEMRKHEAAAAALITSLIQGVAAGSVTLEAPDTEKKAG</sequence>
<proteinExistence type="predicted"/>
<organism evidence="1 2">
    <name type="scientific">Nocardioides kribbensis</name>
    <dbReference type="NCBI Taxonomy" id="305517"/>
    <lineage>
        <taxon>Bacteria</taxon>
        <taxon>Bacillati</taxon>
        <taxon>Actinomycetota</taxon>
        <taxon>Actinomycetes</taxon>
        <taxon>Propionibacteriales</taxon>
        <taxon>Nocardioidaceae</taxon>
        <taxon>Nocardioides</taxon>
    </lineage>
</organism>
<comment type="caution">
    <text evidence="1">The sequence shown here is derived from an EMBL/GenBank/DDBJ whole genome shotgun (WGS) entry which is preliminary data.</text>
</comment>
<name>A0ABV1NY74_9ACTN</name>
<keyword evidence="2" id="KW-1185">Reference proteome</keyword>
<protein>
    <recommendedName>
        <fullName evidence="3">DNA-binding protein</fullName>
    </recommendedName>
</protein>
<dbReference type="Proteomes" id="UP001482520">
    <property type="component" value="Unassembled WGS sequence"/>
</dbReference>
<reference evidence="1 2" key="1">
    <citation type="submission" date="2024-02" db="EMBL/GenBank/DDBJ databases">
        <title>Full genome sequence of Nocardioides kribbensis.</title>
        <authorList>
            <person name="Poletto B.L."/>
            <person name="Silva G."/>
            <person name="Galante D."/>
            <person name="Campos K.R."/>
            <person name="Santos M.B.N."/>
            <person name="Sacchi C.T."/>
        </authorList>
    </citation>
    <scope>NUCLEOTIDE SEQUENCE [LARGE SCALE GENOMIC DNA]</scope>
    <source>
        <strain evidence="1 2">O4R</strain>
    </source>
</reference>
<dbReference type="RefSeq" id="WP_349804463.1">
    <property type="nucleotide sequence ID" value="NZ_JBEGDP010000008.1"/>
</dbReference>
<accession>A0ABV1NY74</accession>
<evidence type="ECO:0008006" key="3">
    <source>
        <dbReference type="Google" id="ProtNLM"/>
    </source>
</evidence>
<dbReference type="EMBL" id="JBEGDP010000008">
    <property type="protein sequence ID" value="MEQ7847447.1"/>
    <property type="molecule type" value="Genomic_DNA"/>
</dbReference>
<evidence type="ECO:0000313" key="2">
    <source>
        <dbReference type="Proteomes" id="UP001482520"/>
    </source>
</evidence>
<evidence type="ECO:0000313" key="1">
    <source>
        <dbReference type="EMBL" id="MEQ7847447.1"/>
    </source>
</evidence>